<accession>A0A1L9BBG4</accession>
<feature type="transmembrane region" description="Helical" evidence="2">
    <location>
        <begin position="318"/>
        <end position="337"/>
    </location>
</feature>
<organism evidence="3 4">
    <name type="scientific">Cystobacter ferrugineus</name>
    <dbReference type="NCBI Taxonomy" id="83449"/>
    <lineage>
        <taxon>Bacteria</taxon>
        <taxon>Pseudomonadati</taxon>
        <taxon>Myxococcota</taxon>
        <taxon>Myxococcia</taxon>
        <taxon>Myxococcales</taxon>
        <taxon>Cystobacterineae</taxon>
        <taxon>Archangiaceae</taxon>
        <taxon>Cystobacter</taxon>
    </lineage>
</organism>
<dbReference type="STRING" id="83449.BON30_18960"/>
<feature type="transmembrane region" description="Helical" evidence="2">
    <location>
        <begin position="96"/>
        <end position="114"/>
    </location>
</feature>
<protein>
    <recommendedName>
        <fullName evidence="5">Glycosyltransferase RgtA/B/C/D-like domain-containing protein</fullName>
    </recommendedName>
</protein>
<reference evidence="3 4" key="2">
    <citation type="submission" date="2016-12" db="EMBL/GenBank/DDBJ databases">
        <title>Draft Genome Sequence of Cystobacter ferrugineus Strain Cbfe23.</title>
        <authorList>
            <person name="Akbar S."/>
            <person name="Dowd S.E."/>
            <person name="Stevens D.C."/>
        </authorList>
    </citation>
    <scope>NUCLEOTIDE SEQUENCE [LARGE SCALE GENOMIC DNA]</scope>
    <source>
        <strain evidence="3 4">Cbfe23</strain>
    </source>
</reference>
<dbReference type="AlphaFoldDB" id="A0A1L9BBG4"/>
<evidence type="ECO:0000313" key="4">
    <source>
        <dbReference type="Proteomes" id="UP000182229"/>
    </source>
</evidence>
<keyword evidence="2" id="KW-0472">Membrane</keyword>
<name>A0A1L9BBG4_9BACT</name>
<dbReference type="Proteomes" id="UP000182229">
    <property type="component" value="Unassembled WGS sequence"/>
</dbReference>
<sequence>MEARRGLRTAALRPREAGGSARREGRRHVQSRSSVSARTDRLVSAAALVLGALPLWVSTHLPMVDLPQHLHLISALHRLEDPTTLYPQLFAARHELTPYLGYYHAVSLLNWLVPLDTANRLFLSAYVVGLPLSLAFLLRGLGRPTWPALLALPLAYGDNFGWGFINYLAALPLALVCCGLFVRALTRTHQRRAWAAALALCLATVLLFHVQVFAFLALALPWLLLTTPVPEDVDARGVSARLRPRVPALLGVVPGVALFLAWVVLRLGQPSEVETGAPWKAWGPMLSPRNLAWKSFAQNRAELLEVLANLFRDGSDRWPLYAVGAVAACALVLGLVRPAPSPEGPVARLRMPGLVLLALGLYFLLPFDIRGYTYYLNTRYAQLAALLALASLPVTPPALQRVLRLASAACALPLALVFGQGFRAFSREASEWDVLVEATAPRPRVMGLIFDASSRVVRHPVFLHGAATLAQARGGGTNFSFALTPHSPLRYRGTPPPTFPSEWRPQDFNYATQGVAYDHFLIRGAPPSRVFGARLQNELSVAAQAGESWLVRRR</sequence>
<comment type="caution">
    <text evidence="3">The sequence shown here is derived from an EMBL/GenBank/DDBJ whole genome shotgun (WGS) entry which is preliminary data.</text>
</comment>
<keyword evidence="2" id="KW-1133">Transmembrane helix</keyword>
<evidence type="ECO:0008006" key="5">
    <source>
        <dbReference type="Google" id="ProtNLM"/>
    </source>
</evidence>
<feature type="region of interest" description="Disordered" evidence="1">
    <location>
        <begin position="1"/>
        <end position="33"/>
    </location>
</feature>
<feature type="transmembrane region" description="Helical" evidence="2">
    <location>
        <begin position="121"/>
        <end position="141"/>
    </location>
</feature>
<reference evidence="4" key="1">
    <citation type="submission" date="2016-11" db="EMBL/GenBank/DDBJ databases">
        <authorList>
            <person name="Shukria A."/>
            <person name="Stevens D.C."/>
        </authorList>
    </citation>
    <scope>NUCLEOTIDE SEQUENCE [LARGE SCALE GENOMIC DNA]</scope>
    <source>
        <strain evidence="4">Cbfe23</strain>
    </source>
</reference>
<gene>
    <name evidence="3" type="ORF">BON30_18960</name>
</gene>
<feature type="transmembrane region" description="Helical" evidence="2">
    <location>
        <begin position="349"/>
        <end position="368"/>
    </location>
</feature>
<evidence type="ECO:0000313" key="3">
    <source>
        <dbReference type="EMBL" id="OJH39575.1"/>
    </source>
</evidence>
<proteinExistence type="predicted"/>
<feature type="transmembrane region" description="Helical" evidence="2">
    <location>
        <begin position="42"/>
        <end position="61"/>
    </location>
</feature>
<dbReference type="OrthoDB" id="5378115at2"/>
<feature type="transmembrane region" description="Helical" evidence="2">
    <location>
        <begin position="245"/>
        <end position="265"/>
    </location>
</feature>
<feature type="transmembrane region" description="Helical" evidence="2">
    <location>
        <begin position="161"/>
        <end position="182"/>
    </location>
</feature>
<evidence type="ECO:0000256" key="1">
    <source>
        <dbReference type="SAM" id="MobiDB-lite"/>
    </source>
</evidence>
<dbReference type="EMBL" id="MPIN01000004">
    <property type="protein sequence ID" value="OJH39575.1"/>
    <property type="molecule type" value="Genomic_DNA"/>
</dbReference>
<keyword evidence="2" id="KW-0812">Transmembrane</keyword>
<feature type="transmembrane region" description="Helical" evidence="2">
    <location>
        <begin position="194"/>
        <end position="225"/>
    </location>
</feature>
<evidence type="ECO:0000256" key="2">
    <source>
        <dbReference type="SAM" id="Phobius"/>
    </source>
</evidence>
<keyword evidence="4" id="KW-1185">Reference proteome</keyword>